<feature type="domain" description="Anoctamin transmembrane" evidence="10">
    <location>
        <begin position="309"/>
        <end position="884"/>
    </location>
</feature>
<feature type="transmembrane region" description="Helical" evidence="8">
    <location>
        <begin position="320"/>
        <end position="347"/>
    </location>
</feature>
<dbReference type="Pfam" id="PF04547">
    <property type="entry name" value="Anoctamin"/>
    <property type="match status" value="1"/>
</dbReference>
<feature type="transmembrane region" description="Helical" evidence="8">
    <location>
        <begin position="840"/>
        <end position="866"/>
    </location>
</feature>
<feature type="transmembrane region" description="Helical" evidence="8">
    <location>
        <begin position="520"/>
        <end position="546"/>
    </location>
</feature>
<evidence type="ECO:0000313" key="12">
    <source>
        <dbReference type="EMBL" id="KAK7868055.1"/>
    </source>
</evidence>
<feature type="transmembrane region" description="Helical" evidence="8">
    <location>
        <begin position="566"/>
        <end position="587"/>
    </location>
</feature>
<dbReference type="InterPro" id="IPR032394">
    <property type="entry name" value="Anoct_dimer"/>
</dbReference>
<dbReference type="PANTHER" id="PTHR12308">
    <property type="entry name" value="ANOCTAMIN"/>
    <property type="match status" value="1"/>
</dbReference>
<comment type="similarity">
    <text evidence="2 8">Belongs to the anoctamin family.</text>
</comment>
<protein>
    <recommendedName>
        <fullName evidence="8">Anoctamin</fullName>
    </recommendedName>
</protein>
<dbReference type="PANTHER" id="PTHR12308:SF83">
    <property type="entry name" value="ANOCTAMIN"/>
    <property type="match status" value="1"/>
</dbReference>
<feature type="transmembrane region" description="Helical" evidence="8">
    <location>
        <begin position="692"/>
        <end position="718"/>
    </location>
</feature>
<accession>A0AAN9VTY8</accession>
<evidence type="ECO:0000256" key="5">
    <source>
        <dbReference type="ARBA" id="ARBA00022989"/>
    </source>
</evidence>
<dbReference type="Proteomes" id="UP001378592">
    <property type="component" value="Unassembled WGS sequence"/>
</dbReference>
<organism evidence="12 13">
    <name type="scientific">Gryllus longicercus</name>
    <dbReference type="NCBI Taxonomy" id="2509291"/>
    <lineage>
        <taxon>Eukaryota</taxon>
        <taxon>Metazoa</taxon>
        <taxon>Ecdysozoa</taxon>
        <taxon>Arthropoda</taxon>
        <taxon>Hexapoda</taxon>
        <taxon>Insecta</taxon>
        <taxon>Pterygota</taxon>
        <taxon>Neoptera</taxon>
        <taxon>Polyneoptera</taxon>
        <taxon>Orthoptera</taxon>
        <taxon>Ensifera</taxon>
        <taxon>Gryllidea</taxon>
        <taxon>Grylloidea</taxon>
        <taxon>Gryllidae</taxon>
        <taxon>Gryllinae</taxon>
        <taxon>Gryllus</taxon>
    </lineage>
</organism>
<dbReference type="AlphaFoldDB" id="A0AAN9VTY8"/>
<keyword evidence="13" id="KW-1185">Reference proteome</keyword>
<dbReference type="GO" id="GO:0005886">
    <property type="term" value="C:plasma membrane"/>
    <property type="evidence" value="ECO:0007669"/>
    <property type="project" value="UniProtKB-SubCell"/>
</dbReference>
<keyword evidence="3" id="KW-1003">Cell membrane</keyword>
<sequence>MDEEEEFFEDTLSMTSDVPQGKELINLSRFTIYHSAEDLGQMEEEKETSTEECNLVEKEECKLVQQNNVRKYSGPKGPNMFSDGLRTVDFVLVWMDENVSSGKRAQIAAAENARLKREIFERNLCAEGLSLEYEDASEKLHFVKIHASKEVLARYTEILKLRMPMKRVPDVMFPKEENLDLMLEVKSFVKKVLHFVRVDESTFPPLERTFTAEFSRDKKYLFDMDDPDFFSHSVRATVVDFILDRKKFSDKADDVFAFGINRLIADGVYKAAFPLHDGDYRKPGNQRSLLFSEWASVRKWVKYQPVDYIKEYFGVKYGLYFAWLGFYTHMLIPASIMGLVCFFYGLATLYSNTLSEDICNPATNITMCPLCDRTCNYWNLTETCTYARITYLFDNPFTVFFAIFMSFWATLFLELWKRYSADITHRWGLTGFDLQAEHPRPEYLARLANAREQKINVITNVSEPYVPFWKVRVPATLLSYSVVLLLITVAIGAVFGVVLYRMSVLTSLSLYPDSDTTSYMIMFIPITAASINLVCIMCLNYFYDWLAVRLTELELLRTQTEFDDSLTLKIYLFQFVNYYTSIFYIAFLKGKFVGYPSKYNRIFKFRQEECSPGGCLMELCIQLAIIMVGKQAMNSILEMVMPLFWKSLNTIRLKTGMGKEEEQEKCRTRWAEDYKLLDWGPRGLFYEYLEMVLQYGFVTIFVAAFPLAPFFALLNNVLEMRLDAKKFLKFYRRPVPKRVKNIGVWFRIMDIIARMSVVTNAFIIAFSSNFIPRLVYMMTVTRNNTDVGFLNFTLAYFNTSDFKENEAPIHPNMNVSICRYAEFRNSHLEPPGLKYKRPPIYWHILAARLAFVVVFQNVVGMVMMTVQWCIPDMTRKLRDEIRREAYLTNEIIIRQEMLRARGSAAAALPTADEFLQNEKQYQYDKAAFGSEGDLISPRAVGEGDLSESVGEDGDVRKRRSVEISSFEVV</sequence>
<evidence type="ECO:0000256" key="9">
    <source>
        <dbReference type="SAM" id="MobiDB-lite"/>
    </source>
</evidence>
<evidence type="ECO:0000256" key="4">
    <source>
        <dbReference type="ARBA" id="ARBA00022692"/>
    </source>
</evidence>
<evidence type="ECO:0000256" key="7">
    <source>
        <dbReference type="ARBA" id="ARBA00023180"/>
    </source>
</evidence>
<name>A0AAN9VTY8_9ORTH</name>
<evidence type="ECO:0000256" key="1">
    <source>
        <dbReference type="ARBA" id="ARBA00004651"/>
    </source>
</evidence>
<feature type="region of interest" description="Disordered" evidence="9">
    <location>
        <begin position="933"/>
        <end position="956"/>
    </location>
</feature>
<comment type="caution">
    <text evidence="12">The sequence shown here is derived from an EMBL/GenBank/DDBJ whole genome shotgun (WGS) entry which is preliminary data.</text>
</comment>
<comment type="subcellular location">
    <subcellularLocation>
        <location evidence="1">Cell membrane</location>
        <topology evidence="1">Multi-pass membrane protein</topology>
    </subcellularLocation>
    <subcellularLocation>
        <location evidence="8">Membrane</location>
        <topology evidence="8">Multi-pass membrane protein</topology>
    </subcellularLocation>
</comment>
<proteinExistence type="inferred from homology"/>
<evidence type="ECO:0000256" key="2">
    <source>
        <dbReference type="ARBA" id="ARBA00009671"/>
    </source>
</evidence>
<evidence type="ECO:0000256" key="6">
    <source>
        <dbReference type="ARBA" id="ARBA00023136"/>
    </source>
</evidence>
<dbReference type="InterPro" id="IPR007632">
    <property type="entry name" value="Anoctamin"/>
</dbReference>
<evidence type="ECO:0000259" key="10">
    <source>
        <dbReference type="Pfam" id="PF04547"/>
    </source>
</evidence>
<keyword evidence="5 8" id="KW-1133">Transmembrane helix</keyword>
<reference evidence="12 13" key="1">
    <citation type="submission" date="2024-03" db="EMBL/GenBank/DDBJ databases">
        <title>The genome assembly and annotation of the cricket Gryllus longicercus Weissman &amp; Gray.</title>
        <authorList>
            <person name="Szrajer S."/>
            <person name="Gray D."/>
            <person name="Ylla G."/>
        </authorList>
    </citation>
    <scope>NUCLEOTIDE SEQUENCE [LARGE SCALE GENOMIC DNA]</scope>
    <source>
        <strain evidence="12">DAG 2021-001</strain>
        <tissue evidence="12">Whole body minus gut</tissue>
    </source>
</reference>
<keyword evidence="6 8" id="KW-0472">Membrane</keyword>
<evidence type="ECO:0000259" key="11">
    <source>
        <dbReference type="Pfam" id="PF16178"/>
    </source>
</evidence>
<dbReference type="Pfam" id="PF16178">
    <property type="entry name" value="Anoct_dimer"/>
    <property type="match status" value="1"/>
</dbReference>
<keyword evidence="4 8" id="KW-0812">Transmembrane</keyword>
<dbReference type="EMBL" id="JAZDUA010000101">
    <property type="protein sequence ID" value="KAK7868055.1"/>
    <property type="molecule type" value="Genomic_DNA"/>
</dbReference>
<evidence type="ECO:0000256" key="8">
    <source>
        <dbReference type="RuleBase" id="RU280814"/>
    </source>
</evidence>
<dbReference type="GO" id="GO:0046983">
    <property type="term" value="F:protein dimerization activity"/>
    <property type="evidence" value="ECO:0007669"/>
    <property type="project" value="InterPro"/>
</dbReference>
<feature type="transmembrane region" description="Helical" evidence="8">
    <location>
        <begin position="477"/>
        <end position="500"/>
    </location>
</feature>
<feature type="domain" description="Anoctamin dimerisation" evidence="11">
    <location>
        <begin position="80"/>
        <end position="306"/>
    </location>
</feature>
<evidence type="ECO:0000313" key="13">
    <source>
        <dbReference type="Proteomes" id="UP001378592"/>
    </source>
</evidence>
<feature type="transmembrane region" description="Helical" evidence="8">
    <location>
        <begin position="397"/>
        <end position="416"/>
    </location>
</feature>
<feature type="transmembrane region" description="Helical" evidence="8">
    <location>
        <begin position="751"/>
        <end position="771"/>
    </location>
</feature>
<dbReference type="GO" id="GO:0005254">
    <property type="term" value="F:chloride channel activity"/>
    <property type="evidence" value="ECO:0007669"/>
    <property type="project" value="TreeGrafter"/>
</dbReference>
<gene>
    <name evidence="12" type="ORF">R5R35_007504</name>
</gene>
<keyword evidence="7" id="KW-0325">Glycoprotein</keyword>
<evidence type="ECO:0000256" key="3">
    <source>
        <dbReference type="ARBA" id="ARBA00022475"/>
    </source>
</evidence>
<dbReference type="InterPro" id="IPR049452">
    <property type="entry name" value="Anoctamin_TM"/>
</dbReference>